<protein>
    <submittedName>
        <fullName evidence="1">Uncharacterized protein</fullName>
    </submittedName>
</protein>
<accession>A0ACC1TD71</accession>
<sequence length="324" mass="36347">MQTPPFYPDTEHEPPSRTSRDSDEADDEGISDASDSTSSWSELASPDRSSFDGRFFLFIEIVAHFEIGLDEGDEYNEEEFLGILSLARQAREQYSATHAVQDLEDSIAYLRDALTVAPPDNVARADILHMLAYDLYLLSQEREGPSSEIVTESLNDSIRLHRQALKALPSPHTSKAIYMTRLAIALRARYLQTNNLRDLDECIVLHRRALSLRPTSHADRAQSLVNLANALWTRFEHTGDIHELDEAIQHDREALNLRPPGHPARAVVLNSLATDLTARYGRTKQLSDLNEALALQKEALRSGEDVSTITAQPPPRLIPFRSTN</sequence>
<keyword evidence="2" id="KW-1185">Reference proteome</keyword>
<organism evidence="1 2">
    <name type="scientific">Phlebia brevispora</name>
    <dbReference type="NCBI Taxonomy" id="194682"/>
    <lineage>
        <taxon>Eukaryota</taxon>
        <taxon>Fungi</taxon>
        <taxon>Dikarya</taxon>
        <taxon>Basidiomycota</taxon>
        <taxon>Agaricomycotina</taxon>
        <taxon>Agaricomycetes</taxon>
        <taxon>Polyporales</taxon>
        <taxon>Meruliaceae</taxon>
        <taxon>Phlebia</taxon>
    </lineage>
</organism>
<reference evidence="1" key="1">
    <citation type="submission" date="2022-07" db="EMBL/GenBank/DDBJ databases">
        <title>Genome Sequence of Phlebia brevispora.</title>
        <authorList>
            <person name="Buettner E."/>
        </authorList>
    </citation>
    <scope>NUCLEOTIDE SEQUENCE</scope>
    <source>
        <strain evidence="1">MPL23</strain>
    </source>
</reference>
<evidence type="ECO:0000313" key="2">
    <source>
        <dbReference type="Proteomes" id="UP001148662"/>
    </source>
</evidence>
<evidence type="ECO:0000313" key="1">
    <source>
        <dbReference type="EMBL" id="KAJ3558368.1"/>
    </source>
</evidence>
<name>A0ACC1TD71_9APHY</name>
<gene>
    <name evidence="1" type="ORF">NM688_g966</name>
</gene>
<dbReference type="Proteomes" id="UP001148662">
    <property type="component" value="Unassembled WGS sequence"/>
</dbReference>
<comment type="caution">
    <text evidence="1">The sequence shown here is derived from an EMBL/GenBank/DDBJ whole genome shotgun (WGS) entry which is preliminary data.</text>
</comment>
<proteinExistence type="predicted"/>
<dbReference type="EMBL" id="JANHOG010000093">
    <property type="protein sequence ID" value="KAJ3558368.1"/>
    <property type="molecule type" value="Genomic_DNA"/>
</dbReference>